<sequence length="116" mass="12451">MDKSKQTQSLATRVLPATNAAAMASATTLVDRSGEKNLPKDSLESIRNGMTSSKDASPRRWRSDKKLLRSFKKTSSTPKPPNPSNRPAPTVAQPASPSSVAPTWHMAVLSSSKLYG</sequence>
<name>A0AA38RAK7_9PEZI</name>
<comment type="caution">
    <text evidence="2">The sequence shown here is derived from an EMBL/GenBank/DDBJ whole genome shotgun (WGS) entry which is preliminary data.</text>
</comment>
<feature type="compositionally biased region" description="Basic and acidic residues" evidence="1">
    <location>
        <begin position="32"/>
        <end position="44"/>
    </location>
</feature>
<evidence type="ECO:0000256" key="1">
    <source>
        <dbReference type="SAM" id="MobiDB-lite"/>
    </source>
</evidence>
<feature type="compositionally biased region" description="Basic residues" evidence="1">
    <location>
        <begin position="59"/>
        <end position="72"/>
    </location>
</feature>
<evidence type="ECO:0000313" key="2">
    <source>
        <dbReference type="EMBL" id="KAJ9132082.1"/>
    </source>
</evidence>
<gene>
    <name evidence="2" type="ORF">NKR23_g11443</name>
</gene>
<organism evidence="2 3">
    <name type="scientific">Pleurostoma richardsiae</name>
    <dbReference type="NCBI Taxonomy" id="41990"/>
    <lineage>
        <taxon>Eukaryota</taxon>
        <taxon>Fungi</taxon>
        <taxon>Dikarya</taxon>
        <taxon>Ascomycota</taxon>
        <taxon>Pezizomycotina</taxon>
        <taxon>Sordariomycetes</taxon>
        <taxon>Sordariomycetidae</taxon>
        <taxon>Calosphaeriales</taxon>
        <taxon>Pleurostomataceae</taxon>
        <taxon>Pleurostoma</taxon>
    </lineage>
</organism>
<reference evidence="2" key="1">
    <citation type="submission" date="2022-07" db="EMBL/GenBank/DDBJ databases">
        <title>Fungi with potential for degradation of polypropylene.</title>
        <authorList>
            <person name="Gostincar C."/>
        </authorList>
    </citation>
    <scope>NUCLEOTIDE SEQUENCE</scope>
    <source>
        <strain evidence="2">EXF-13308</strain>
    </source>
</reference>
<dbReference type="AlphaFoldDB" id="A0AA38RAK7"/>
<proteinExistence type="predicted"/>
<dbReference type="EMBL" id="JANBVO010000061">
    <property type="protein sequence ID" value="KAJ9132082.1"/>
    <property type="molecule type" value="Genomic_DNA"/>
</dbReference>
<accession>A0AA38RAK7</accession>
<keyword evidence="3" id="KW-1185">Reference proteome</keyword>
<dbReference type="Proteomes" id="UP001174694">
    <property type="component" value="Unassembled WGS sequence"/>
</dbReference>
<feature type="region of interest" description="Disordered" evidence="1">
    <location>
        <begin position="31"/>
        <end position="102"/>
    </location>
</feature>
<protein>
    <submittedName>
        <fullName evidence="2">Uncharacterized protein</fullName>
    </submittedName>
</protein>
<evidence type="ECO:0000313" key="3">
    <source>
        <dbReference type="Proteomes" id="UP001174694"/>
    </source>
</evidence>